<dbReference type="InterPro" id="IPR013221">
    <property type="entry name" value="Mur_ligase_cen"/>
</dbReference>
<feature type="domain" description="Mur ligase N-terminal catalytic" evidence="8">
    <location>
        <begin position="22"/>
        <end position="98"/>
    </location>
</feature>
<dbReference type="GO" id="GO:0051301">
    <property type="term" value="P:cell division"/>
    <property type="evidence" value="ECO:0007669"/>
    <property type="project" value="UniProtKB-KW"/>
</dbReference>
<proteinExistence type="inferred from homology"/>
<dbReference type="SUPFAM" id="SSF53623">
    <property type="entry name" value="MurD-like peptide ligases, catalytic domain"/>
    <property type="match status" value="1"/>
</dbReference>
<keyword evidence="11" id="KW-0436">Ligase</keyword>
<evidence type="ECO:0000256" key="6">
    <source>
        <dbReference type="ARBA" id="ARBA00023316"/>
    </source>
</evidence>
<dbReference type="SUPFAM" id="SSF63418">
    <property type="entry name" value="MurE/MurF N-terminal domain"/>
    <property type="match status" value="1"/>
</dbReference>
<dbReference type="NCBIfam" id="TIGR01085">
    <property type="entry name" value="murE"/>
    <property type="match status" value="1"/>
</dbReference>
<comment type="caution">
    <text evidence="11">The sequence shown here is derived from an EMBL/GenBank/DDBJ whole genome shotgun (WGS) entry which is preliminary data.</text>
</comment>
<dbReference type="SUPFAM" id="SSF53244">
    <property type="entry name" value="MurD-like peptide ligases, peptide-binding domain"/>
    <property type="match status" value="1"/>
</dbReference>
<dbReference type="InterPro" id="IPR004101">
    <property type="entry name" value="Mur_ligase_C"/>
</dbReference>
<keyword evidence="5 7" id="KW-0131">Cell cycle</keyword>
<evidence type="ECO:0000259" key="10">
    <source>
        <dbReference type="Pfam" id="PF08245"/>
    </source>
</evidence>
<feature type="non-terminal residue" evidence="11">
    <location>
        <position position="463"/>
    </location>
</feature>
<dbReference type="GO" id="GO:0071555">
    <property type="term" value="P:cell wall organization"/>
    <property type="evidence" value="ECO:0007669"/>
    <property type="project" value="UniProtKB-KW"/>
</dbReference>
<evidence type="ECO:0000256" key="5">
    <source>
        <dbReference type="ARBA" id="ARBA00023306"/>
    </source>
</evidence>
<dbReference type="PANTHER" id="PTHR23135:SF4">
    <property type="entry name" value="UDP-N-ACETYLMURAMOYL-L-ALANYL-D-GLUTAMATE--2,6-DIAMINOPIMELATE LIGASE MURE HOMOLOG, CHLOROPLASTIC"/>
    <property type="match status" value="1"/>
</dbReference>
<comment type="similarity">
    <text evidence="1">Belongs to the MurCDEF family. MurE subfamily.</text>
</comment>
<dbReference type="GO" id="GO:0008360">
    <property type="term" value="P:regulation of cell shape"/>
    <property type="evidence" value="ECO:0007669"/>
    <property type="project" value="UniProtKB-KW"/>
</dbReference>
<dbReference type="InterPro" id="IPR035911">
    <property type="entry name" value="MurE/MurF_N"/>
</dbReference>
<evidence type="ECO:0000256" key="7">
    <source>
        <dbReference type="RuleBase" id="RU004135"/>
    </source>
</evidence>
<dbReference type="InterPro" id="IPR000713">
    <property type="entry name" value="Mur_ligase_N"/>
</dbReference>
<protein>
    <submittedName>
        <fullName evidence="11">UDP-N-acetylmuramoyl-L-alanyl-D-glutamate--2, 6-diaminopimelate ligase</fullName>
    </submittedName>
</protein>
<evidence type="ECO:0000259" key="9">
    <source>
        <dbReference type="Pfam" id="PF02875"/>
    </source>
</evidence>
<dbReference type="AlphaFoldDB" id="A0A2N3G653"/>
<dbReference type="Gene3D" id="3.40.1390.10">
    <property type="entry name" value="MurE/MurF, N-terminal domain"/>
    <property type="match status" value="1"/>
</dbReference>
<dbReference type="GO" id="GO:0009252">
    <property type="term" value="P:peptidoglycan biosynthetic process"/>
    <property type="evidence" value="ECO:0007669"/>
    <property type="project" value="UniProtKB-UniPathway"/>
</dbReference>
<dbReference type="UniPathway" id="UPA00219"/>
<dbReference type="HAMAP" id="MF_00208">
    <property type="entry name" value="MurE"/>
    <property type="match status" value="1"/>
</dbReference>
<gene>
    <name evidence="11" type="ORF">CVT63_03900</name>
</gene>
<dbReference type="NCBIfam" id="NF001126">
    <property type="entry name" value="PRK00139.1-4"/>
    <property type="match status" value="1"/>
</dbReference>
<reference evidence="11 12" key="1">
    <citation type="journal article" date="2017" name="ISME J.">
        <title>Potential for microbial H2 and metal transformations associated with novel bacteria and archaea in deep terrestrial subsurface sediments.</title>
        <authorList>
            <person name="Hernsdorf A.W."/>
            <person name="Amano Y."/>
            <person name="Miyakawa K."/>
            <person name="Ise K."/>
            <person name="Suzuki Y."/>
            <person name="Anantharaman K."/>
            <person name="Probst A."/>
            <person name="Burstein D."/>
            <person name="Thomas B.C."/>
            <person name="Banfield J.F."/>
        </authorList>
    </citation>
    <scope>NUCLEOTIDE SEQUENCE [LARGE SCALE GENOMIC DNA]</scope>
    <source>
        <strain evidence="11">HGW-Actinobacteria-3</strain>
    </source>
</reference>
<dbReference type="GO" id="GO:0016881">
    <property type="term" value="F:acid-amino acid ligase activity"/>
    <property type="evidence" value="ECO:0007669"/>
    <property type="project" value="InterPro"/>
</dbReference>
<dbReference type="InterPro" id="IPR036565">
    <property type="entry name" value="Mur-like_cat_sf"/>
</dbReference>
<name>A0A2N3G653_9ACTN</name>
<sequence>MFLSELLNTIDETKITGSVDREITRLAYDSRLVEEGDAFFCIKGLVTDGHEYVIEAVSRGAGAIFVERDMEIPLSEGVTVVRAPDTRFALAKCAAKYYGYPSERLKLIGVTGTNGKTTTCYLVENIFKQAGRVTGLIGTIENHIGEIVEAVTRTTPESLDLQRLLKRMVDEGVEVAVMEVSSHALDLHRVSGCRFESVAFTNLTQDHLDFHISIEEYFGAKRRLFEGEDFGADRKAIINIDDSFGRRLIEETSLPSWSFGIDARADVRAGDVVVSSGGNRFTLARQEKSIEIATHLKGRFNIYNCLAAAAVAFEMGLDGDMIARGLETLVFVPGRFEEIECGQTFTAIVDYAHTPDGIRNLLEACREVSDGRVIIVVGCGGDRDRSKRPLMGRVAIEMSDLCILTSDNPRGEAPASIIDMMLDGVRGEFPGWRYSVEMDRRVAIRKAVMEANEGDLVVVAGKG</sequence>
<dbReference type="Gene3D" id="3.40.1190.10">
    <property type="entry name" value="Mur-like, catalytic domain"/>
    <property type="match status" value="1"/>
</dbReference>
<comment type="pathway">
    <text evidence="7">Cell wall biogenesis; peptidoglycan biosynthesis.</text>
</comment>
<dbReference type="Pfam" id="PF02875">
    <property type="entry name" value="Mur_ligase_C"/>
    <property type="match status" value="1"/>
</dbReference>
<dbReference type="Gene3D" id="3.90.190.20">
    <property type="entry name" value="Mur ligase, C-terminal domain"/>
    <property type="match status" value="1"/>
</dbReference>
<comment type="subcellular location">
    <subcellularLocation>
        <location evidence="7">Cytoplasm</location>
    </subcellularLocation>
</comment>
<dbReference type="GO" id="GO:0005524">
    <property type="term" value="F:ATP binding"/>
    <property type="evidence" value="ECO:0007669"/>
    <property type="project" value="InterPro"/>
</dbReference>
<keyword evidence="6 7" id="KW-0961">Cell wall biogenesis/degradation</keyword>
<keyword evidence="4 7" id="KW-0573">Peptidoglycan synthesis</keyword>
<dbReference type="Pfam" id="PF01225">
    <property type="entry name" value="Mur_ligase"/>
    <property type="match status" value="1"/>
</dbReference>
<evidence type="ECO:0000256" key="4">
    <source>
        <dbReference type="ARBA" id="ARBA00022984"/>
    </source>
</evidence>
<dbReference type="GO" id="GO:0005737">
    <property type="term" value="C:cytoplasm"/>
    <property type="evidence" value="ECO:0007669"/>
    <property type="project" value="UniProtKB-SubCell"/>
</dbReference>
<dbReference type="Pfam" id="PF08245">
    <property type="entry name" value="Mur_ligase_M"/>
    <property type="match status" value="1"/>
</dbReference>
<evidence type="ECO:0000256" key="3">
    <source>
        <dbReference type="ARBA" id="ARBA00022960"/>
    </source>
</evidence>
<organism evidence="11 12">
    <name type="scientific">Candidatus Anoxymicrobium japonicum</name>
    <dbReference type="NCBI Taxonomy" id="2013648"/>
    <lineage>
        <taxon>Bacteria</taxon>
        <taxon>Bacillati</taxon>
        <taxon>Actinomycetota</taxon>
        <taxon>Candidatus Geothermincolia</taxon>
        <taxon>Candidatus Geothermincolales</taxon>
        <taxon>Candidatus Anoxymicrobiaceae</taxon>
        <taxon>Candidatus Anoxymicrobium</taxon>
    </lineage>
</organism>
<keyword evidence="3 7" id="KW-0133">Cell shape</keyword>
<dbReference type="Proteomes" id="UP000233654">
    <property type="component" value="Unassembled WGS sequence"/>
</dbReference>
<dbReference type="InterPro" id="IPR005761">
    <property type="entry name" value="UDP-N-AcMur-Glu-dNH2Pim_ligase"/>
</dbReference>
<feature type="domain" description="Mur ligase central" evidence="10">
    <location>
        <begin position="110"/>
        <end position="312"/>
    </location>
</feature>
<accession>A0A2N3G653</accession>
<dbReference type="InterPro" id="IPR036615">
    <property type="entry name" value="Mur_ligase_C_dom_sf"/>
</dbReference>
<keyword evidence="2 7" id="KW-0132">Cell division</keyword>
<dbReference type="EMBL" id="PHEX01000027">
    <property type="protein sequence ID" value="PKQ28199.1"/>
    <property type="molecule type" value="Genomic_DNA"/>
</dbReference>
<evidence type="ECO:0000256" key="1">
    <source>
        <dbReference type="ARBA" id="ARBA00005898"/>
    </source>
</evidence>
<evidence type="ECO:0000313" key="11">
    <source>
        <dbReference type="EMBL" id="PKQ28199.1"/>
    </source>
</evidence>
<feature type="domain" description="Mur ligase C-terminal" evidence="9">
    <location>
        <begin position="334"/>
        <end position="463"/>
    </location>
</feature>
<evidence type="ECO:0000256" key="2">
    <source>
        <dbReference type="ARBA" id="ARBA00022618"/>
    </source>
</evidence>
<dbReference type="PANTHER" id="PTHR23135">
    <property type="entry name" value="MUR LIGASE FAMILY MEMBER"/>
    <property type="match status" value="1"/>
</dbReference>
<evidence type="ECO:0000259" key="8">
    <source>
        <dbReference type="Pfam" id="PF01225"/>
    </source>
</evidence>
<evidence type="ECO:0000313" key="12">
    <source>
        <dbReference type="Proteomes" id="UP000233654"/>
    </source>
</evidence>